<feature type="transmembrane region" description="Helical" evidence="9">
    <location>
        <begin position="302"/>
        <end position="323"/>
    </location>
</feature>
<evidence type="ECO:0000313" key="11">
    <source>
        <dbReference type="EnsemblMetazoa" id="XP_785182"/>
    </source>
</evidence>
<proteinExistence type="predicted"/>
<protein>
    <recommendedName>
        <fullName evidence="10">G-protein coupled receptors family 1 profile domain-containing protein</fullName>
    </recommendedName>
</protein>
<keyword evidence="8" id="KW-0807">Transducer</keyword>
<feature type="transmembrane region" description="Helical" evidence="9">
    <location>
        <begin position="276"/>
        <end position="296"/>
    </location>
</feature>
<dbReference type="Pfam" id="PF00001">
    <property type="entry name" value="7tm_1"/>
    <property type="match status" value="1"/>
</dbReference>
<dbReference type="InParanoid" id="A0A7M7RDU0"/>
<sequence length="342" mass="37653">MAVTTIDWMNSEQSLGNLTELSVIAFHHRAIVASILIALTPIGLFGNALVIVAVIVAKKLRTITNILVINLAVTDLVTCLCFPFLSAGLLSQRGSYPMHDIVCATTGGVFFACVGCSSLTLLAIAFVRWYVITRSVRGHQGIHTPKKVVAIVVIIWTESVSLVVLPIVLGHGTIGYFKYLQTCGIIVTNLFGMYYLLFMGIHIAIAMLLTLVFYLLVLRHVLRHRKQIRNKFTTAEDIRTGATLNNQSQASSTSRESRPPKINAINKMEVEITKNLFVVVGVLVICTLPQSINIMIPGVDATMIYSSMIILANSVVNPIIYGFKHPIFKEVFKSLLWPSRIA</sequence>
<reference evidence="11" key="2">
    <citation type="submission" date="2021-01" db="UniProtKB">
        <authorList>
            <consortium name="EnsemblMetazoa"/>
        </authorList>
    </citation>
    <scope>IDENTIFICATION</scope>
</reference>
<keyword evidence="5" id="KW-0297">G-protein coupled receptor</keyword>
<dbReference type="Proteomes" id="UP000007110">
    <property type="component" value="Unassembled WGS sequence"/>
</dbReference>
<feature type="domain" description="G-protein coupled receptors family 1 profile" evidence="10">
    <location>
        <begin position="46"/>
        <end position="321"/>
    </location>
</feature>
<feature type="transmembrane region" description="Helical" evidence="9">
    <location>
        <begin position="148"/>
        <end position="174"/>
    </location>
</feature>
<evidence type="ECO:0000313" key="12">
    <source>
        <dbReference type="Proteomes" id="UP000007110"/>
    </source>
</evidence>
<dbReference type="GO" id="GO:0005886">
    <property type="term" value="C:plasma membrane"/>
    <property type="evidence" value="ECO:0000318"/>
    <property type="project" value="GO_Central"/>
</dbReference>
<dbReference type="GO" id="GO:0071482">
    <property type="term" value="P:cellular response to light stimulus"/>
    <property type="evidence" value="ECO:0000318"/>
    <property type="project" value="GO_Central"/>
</dbReference>
<dbReference type="GO" id="GO:0007186">
    <property type="term" value="P:G protein-coupled receptor signaling pathway"/>
    <property type="evidence" value="ECO:0000318"/>
    <property type="project" value="GO_Central"/>
</dbReference>
<dbReference type="SUPFAM" id="SSF81321">
    <property type="entry name" value="Family A G protein-coupled receptor-like"/>
    <property type="match status" value="1"/>
</dbReference>
<evidence type="ECO:0000256" key="5">
    <source>
        <dbReference type="ARBA" id="ARBA00023040"/>
    </source>
</evidence>
<dbReference type="PRINTS" id="PR00237">
    <property type="entry name" value="GPCRRHODOPSN"/>
</dbReference>
<dbReference type="Gene3D" id="1.20.1070.10">
    <property type="entry name" value="Rhodopsin 7-helix transmembrane proteins"/>
    <property type="match status" value="1"/>
</dbReference>
<comment type="subcellular location">
    <subcellularLocation>
        <location evidence="1">Cell membrane</location>
        <topology evidence="1">Multi-pass membrane protein</topology>
    </subcellularLocation>
</comment>
<dbReference type="PANTHER" id="PTHR24228:SF72">
    <property type="entry name" value="G-PROTEIN COUPLED RECEPTORS FAMILY 1 PROFILE DOMAIN-CONTAINING PROTEIN"/>
    <property type="match status" value="1"/>
</dbReference>
<dbReference type="FunCoup" id="A0A7M7RDU0">
    <property type="interactions" value="738"/>
</dbReference>
<dbReference type="EnsemblMetazoa" id="XM_780089">
    <property type="protein sequence ID" value="XP_785182"/>
    <property type="gene ID" value="LOC580008"/>
</dbReference>
<evidence type="ECO:0000256" key="8">
    <source>
        <dbReference type="ARBA" id="ARBA00023224"/>
    </source>
</evidence>
<dbReference type="InterPro" id="IPR000276">
    <property type="entry name" value="GPCR_Rhodpsn"/>
</dbReference>
<evidence type="ECO:0000259" key="10">
    <source>
        <dbReference type="PROSITE" id="PS50262"/>
    </source>
</evidence>
<evidence type="ECO:0000256" key="7">
    <source>
        <dbReference type="ARBA" id="ARBA00023170"/>
    </source>
</evidence>
<evidence type="ECO:0000256" key="1">
    <source>
        <dbReference type="ARBA" id="ARBA00004651"/>
    </source>
</evidence>
<dbReference type="RefSeq" id="XP_785182.2">
    <property type="nucleotide sequence ID" value="XM_780089.2"/>
</dbReference>
<dbReference type="GeneID" id="580008"/>
<evidence type="ECO:0000256" key="6">
    <source>
        <dbReference type="ARBA" id="ARBA00023136"/>
    </source>
</evidence>
<evidence type="ECO:0000256" key="3">
    <source>
        <dbReference type="ARBA" id="ARBA00022692"/>
    </source>
</evidence>
<accession>A0A7M7RDU0</accession>
<dbReference type="InterPro" id="IPR017452">
    <property type="entry name" value="GPCR_Rhodpsn_7TM"/>
</dbReference>
<dbReference type="PROSITE" id="PS50262">
    <property type="entry name" value="G_PROTEIN_RECEP_F1_2"/>
    <property type="match status" value="1"/>
</dbReference>
<dbReference type="KEGG" id="spu:580008"/>
<feature type="transmembrane region" description="Helical" evidence="9">
    <location>
        <begin position="30"/>
        <end position="55"/>
    </location>
</feature>
<evidence type="ECO:0000256" key="4">
    <source>
        <dbReference type="ARBA" id="ARBA00022989"/>
    </source>
</evidence>
<name>A0A7M7RDU0_STRPU</name>
<keyword evidence="2" id="KW-1003">Cell membrane</keyword>
<keyword evidence="7" id="KW-0675">Receptor</keyword>
<organism evidence="11 12">
    <name type="scientific">Strongylocentrotus purpuratus</name>
    <name type="common">Purple sea urchin</name>
    <dbReference type="NCBI Taxonomy" id="7668"/>
    <lineage>
        <taxon>Eukaryota</taxon>
        <taxon>Metazoa</taxon>
        <taxon>Echinodermata</taxon>
        <taxon>Eleutherozoa</taxon>
        <taxon>Echinozoa</taxon>
        <taxon>Echinoidea</taxon>
        <taxon>Euechinoidea</taxon>
        <taxon>Echinacea</taxon>
        <taxon>Camarodonta</taxon>
        <taxon>Echinidea</taxon>
        <taxon>Strongylocentrotidae</taxon>
        <taxon>Strongylocentrotus</taxon>
    </lineage>
</organism>
<dbReference type="GO" id="GO:0007602">
    <property type="term" value="P:phototransduction"/>
    <property type="evidence" value="ECO:0000318"/>
    <property type="project" value="GO_Central"/>
</dbReference>
<feature type="transmembrane region" description="Helical" evidence="9">
    <location>
        <begin position="194"/>
        <end position="217"/>
    </location>
</feature>
<keyword evidence="6 9" id="KW-0472">Membrane</keyword>
<evidence type="ECO:0000256" key="2">
    <source>
        <dbReference type="ARBA" id="ARBA00022475"/>
    </source>
</evidence>
<dbReference type="AlphaFoldDB" id="A0A7M7RDU0"/>
<evidence type="ECO:0000256" key="9">
    <source>
        <dbReference type="SAM" id="Phobius"/>
    </source>
</evidence>
<feature type="transmembrane region" description="Helical" evidence="9">
    <location>
        <begin position="67"/>
        <end position="89"/>
    </location>
</feature>
<dbReference type="GO" id="GO:0008020">
    <property type="term" value="F:G protein-coupled photoreceptor activity"/>
    <property type="evidence" value="ECO:0000318"/>
    <property type="project" value="GO_Central"/>
</dbReference>
<dbReference type="SMART" id="SM01381">
    <property type="entry name" value="7TM_GPCR_Srsx"/>
    <property type="match status" value="1"/>
</dbReference>
<keyword evidence="3 9" id="KW-0812">Transmembrane</keyword>
<feature type="transmembrane region" description="Helical" evidence="9">
    <location>
        <begin position="109"/>
        <end position="127"/>
    </location>
</feature>
<keyword evidence="12" id="KW-1185">Reference proteome</keyword>
<dbReference type="OrthoDB" id="10044919at2759"/>
<dbReference type="CDD" id="cd00637">
    <property type="entry name" value="7tm_classA_rhodopsin-like"/>
    <property type="match status" value="1"/>
</dbReference>
<dbReference type="PANTHER" id="PTHR24228">
    <property type="entry name" value="B2 BRADYKININ RECEPTOR/ANGIOTENSIN II RECEPTOR"/>
    <property type="match status" value="1"/>
</dbReference>
<dbReference type="FunFam" id="1.20.1070.10:FF:000242">
    <property type="entry name" value="Uncharacterized protein"/>
    <property type="match status" value="1"/>
</dbReference>
<reference evidence="12" key="1">
    <citation type="submission" date="2015-02" db="EMBL/GenBank/DDBJ databases">
        <title>Genome sequencing for Strongylocentrotus purpuratus.</title>
        <authorList>
            <person name="Murali S."/>
            <person name="Liu Y."/>
            <person name="Vee V."/>
            <person name="English A."/>
            <person name="Wang M."/>
            <person name="Skinner E."/>
            <person name="Han Y."/>
            <person name="Muzny D.M."/>
            <person name="Worley K.C."/>
            <person name="Gibbs R.A."/>
        </authorList>
    </citation>
    <scope>NUCLEOTIDE SEQUENCE</scope>
</reference>
<keyword evidence="4 9" id="KW-1133">Transmembrane helix</keyword>